<dbReference type="EMBL" id="KY774314">
    <property type="protein sequence ID" value="ART30774.1"/>
    <property type="molecule type" value="Genomic_DNA"/>
</dbReference>
<gene>
    <name evidence="1" type="ORF">AEK19_MT0518</name>
</gene>
<proteinExistence type="predicted"/>
<keyword evidence="1" id="KW-0496">Mitochondrion</keyword>
<geneLocation type="mitochondrion" evidence="1"/>
<dbReference type="AlphaFoldDB" id="A0A1Y0B068"/>
<accession>A0A1Y0B068</accession>
<organism evidence="1">
    <name type="scientific">Utricularia reniformis</name>
    <dbReference type="NCBI Taxonomy" id="192314"/>
    <lineage>
        <taxon>Eukaryota</taxon>
        <taxon>Viridiplantae</taxon>
        <taxon>Streptophyta</taxon>
        <taxon>Embryophyta</taxon>
        <taxon>Tracheophyta</taxon>
        <taxon>Spermatophyta</taxon>
        <taxon>Magnoliopsida</taxon>
        <taxon>eudicotyledons</taxon>
        <taxon>Gunneridae</taxon>
        <taxon>Pentapetalae</taxon>
        <taxon>asterids</taxon>
        <taxon>lamiids</taxon>
        <taxon>Lamiales</taxon>
        <taxon>Lentibulariaceae</taxon>
        <taxon>Utricularia</taxon>
    </lineage>
</organism>
<name>A0A1Y0B068_9LAMI</name>
<sequence>MYAGVSIAVCCGCLFEWTRRESSILASWISRIKVSDWN</sequence>
<evidence type="ECO:0000313" key="1">
    <source>
        <dbReference type="EMBL" id="ART30774.1"/>
    </source>
</evidence>
<protein>
    <submittedName>
        <fullName evidence="1">Uncharacterized protein</fullName>
    </submittedName>
</protein>
<reference evidence="1" key="1">
    <citation type="submission" date="2017-03" db="EMBL/GenBank/DDBJ databases">
        <title>The mitochondrial genome of the carnivorous plant Utricularia reniformis (Lentibulariaceae): structure, comparative analysis and evolutionary landmarks.</title>
        <authorList>
            <person name="Silva S.R."/>
            <person name="Alvarenga D.O."/>
            <person name="Michael T.P."/>
            <person name="Miranda V.F.O."/>
            <person name="Varani A.M."/>
        </authorList>
    </citation>
    <scope>NUCLEOTIDE SEQUENCE</scope>
</reference>